<dbReference type="EMBL" id="FN667742">
    <property type="protein sequence ID" value="CBJ90341.1"/>
    <property type="molecule type" value="Genomic_DNA"/>
</dbReference>
<protein>
    <submittedName>
        <fullName evidence="2">Uncharacterized protein</fullName>
    </submittedName>
</protein>
<dbReference type="Proteomes" id="UP000008075">
    <property type="component" value="Chromosome"/>
</dbReference>
<sequence>MHHTDMKKDTRQLSKSPKPSFNENIRCSKYSYFFKIYNVLLEVM</sequence>
<accession>D3VFM7</accession>
<reference evidence="2 3" key="1">
    <citation type="journal article" date="2011" name="PLoS ONE">
        <title>The entomopathogenic bacterial endosymbionts xenorhabdus and photorhabdus: convergent lifestyles from divergent genomes.</title>
        <authorList>
            <person name="Chaston J.M."/>
            <person name="Suen G."/>
            <person name="Tucker S.L."/>
            <person name="Andersen A.W."/>
            <person name="Bhasin A."/>
            <person name="Bode E."/>
            <person name="Bode H.B."/>
            <person name="Brachmann A.O."/>
            <person name="Cowles C.E."/>
            <person name="Cowles K.N."/>
            <person name="Darby C."/>
            <person name="de Leon L."/>
            <person name="Drace K."/>
            <person name="Du Z."/>
            <person name="Givaudan A."/>
            <person name="Herbert Tran E.E."/>
            <person name="Jewell K.A."/>
            <person name="Knack J.J."/>
            <person name="Krasomil-Osterfeld K.C."/>
            <person name="Kukor R."/>
            <person name="Lanois A."/>
            <person name="Latreille P."/>
            <person name="Leimgruber N.K."/>
            <person name="Lipke C.M."/>
            <person name="Liu R."/>
            <person name="Lu X."/>
            <person name="Martens E.C."/>
            <person name="Marri P.R."/>
            <person name="Medigue C."/>
            <person name="Menard M.L."/>
            <person name="Miller N.M."/>
            <person name="Morales-Soto N."/>
            <person name="Norton S."/>
            <person name="Ogier J.C."/>
            <person name="Orchard S.S."/>
            <person name="Park D."/>
            <person name="Park Y."/>
            <person name="Qurollo B.A."/>
            <person name="Sugar D.R."/>
            <person name="Richards G.R."/>
            <person name="Rouy Z."/>
            <person name="Slominski B."/>
            <person name="Slominski K."/>
            <person name="Snyder H."/>
            <person name="Tjaden B.C."/>
            <person name="van der Hoeven R."/>
            <person name="Welch R.D."/>
            <person name="Wheeler C."/>
            <person name="Xiang B."/>
            <person name="Barbazuk B."/>
            <person name="Gaudriault S."/>
            <person name="Goodner B."/>
            <person name="Slater S.C."/>
            <person name="Forst S."/>
            <person name="Goldman B.S."/>
            <person name="Goodrich-Blair H."/>
        </authorList>
    </citation>
    <scope>NUCLEOTIDE SEQUENCE [LARGE SCALE GENOMIC DNA]</scope>
    <source>
        <strain evidence="3">ATCC 19061 / DSM 3370 / CCUG 14189 / LMG 1036 / NCIMB 9965 / AN6</strain>
    </source>
</reference>
<feature type="compositionally biased region" description="Basic and acidic residues" evidence="1">
    <location>
        <begin position="1"/>
        <end position="12"/>
    </location>
</feature>
<feature type="region of interest" description="Disordered" evidence="1">
    <location>
        <begin position="1"/>
        <end position="23"/>
    </location>
</feature>
<feature type="compositionally biased region" description="Polar residues" evidence="1">
    <location>
        <begin position="13"/>
        <end position="23"/>
    </location>
</feature>
<dbReference type="HOGENOM" id="CLU_3224066_0_0_6"/>
<keyword evidence="3" id="KW-1185">Reference proteome</keyword>
<gene>
    <name evidence="2" type="ordered locus">XNC1_2282</name>
</gene>
<proteinExistence type="predicted"/>
<evidence type="ECO:0000313" key="2">
    <source>
        <dbReference type="EMBL" id="CBJ90341.1"/>
    </source>
</evidence>
<dbReference type="KEGG" id="xne:XNC1_2282"/>
<dbReference type="AlphaFoldDB" id="D3VFM7"/>
<organism evidence="2 3">
    <name type="scientific">Xenorhabdus nematophila (strain ATCC 19061 / DSM 3370 / CCUG 14189 / LMG 1036 / NCIMB 9965 / AN6)</name>
    <dbReference type="NCBI Taxonomy" id="406817"/>
    <lineage>
        <taxon>Bacteria</taxon>
        <taxon>Pseudomonadati</taxon>
        <taxon>Pseudomonadota</taxon>
        <taxon>Gammaproteobacteria</taxon>
        <taxon>Enterobacterales</taxon>
        <taxon>Morganellaceae</taxon>
        <taxon>Xenorhabdus</taxon>
    </lineage>
</organism>
<evidence type="ECO:0000313" key="3">
    <source>
        <dbReference type="Proteomes" id="UP000008075"/>
    </source>
</evidence>
<evidence type="ECO:0000256" key="1">
    <source>
        <dbReference type="SAM" id="MobiDB-lite"/>
    </source>
</evidence>
<dbReference type="STRING" id="406817.XNC1_2282"/>
<name>D3VFM7_XENNA</name>